<evidence type="ECO:0000313" key="2">
    <source>
        <dbReference type="EMBL" id="NDY84289.1"/>
    </source>
</evidence>
<dbReference type="InterPro" id="IPR009061">
    <property type="entry name" value="DNA-bd_dom_put_sf"/>
</dbReference>
<reference evidence="2" key="1">
    <citation type="submission" date="2020-02" db="EMBL/GenBank/DDBJ databases">
        <authorList>
            <person name="Chen W.-M."/>
        </authorList>
    </citation>
    <scope>NUCLEOTIDE SEQUENCE</scope>
    <source>
        <strain evidence="2">NBD-18</strain>
    </source>
</reference>
<dbReference type="SUPFAM" id="SSF46955">
    <property type="entry name" value="Putative DNA-binding domain"/>
    <property type="match status" value="1"/>
</dbReference>
<accession>A0A6B2R4B9</accession>
<comment type="caution">
    <text evidence="2">The sequence shown here is derived from an EMBL/GenBank/DDBJ whole genome shotgun (WGS) entry which is preliminary data.</text>
</comment>
<proteinExistence type="predicted"/>
<dbReference type="InterPro" id="IPR041657">
    <property type="entry name" value="HTH_17"/>
</dbReference>
<feature type="domain" description="Helix-turn-helix" evidence="1">
    <location>
        <begin position="10"/>
        <end position="61"/>
    </location>
</feature>
<evidence type="ECO:0000259" key="1">
    <source>
        <dbReference type="Pfam" id="PF12728"/>
    </source>
</evidence>
<name>A0A6B2R4B9_9BURK</name>
<dbReference type="RefSeq" id="WP_163656112.1">
    <property type="nucleotide sequence ID" value="NZ_JAAGRN010000011.1"/>
</dbReference>
<protein>
    <submittedName>
        <fullName evidence="2">Helix-turn-helix domain-containing protein</fullName>
    </submittedName>
</protein>
<dbReference type="EMBL" id="JAAGRN010000011">
    <property type="protein sequence ID" value="NDY84289.1"/>
    <property type="molecule type" value="Genomic_DNA"/>
</dbReference>
<sequence>MAPDIKSNTLLSPIDAARLLNIHPVTLRKTRINGTIPLPFVRIGRSIRYREEDILSFIRANTHTGELSR</sequence>
<dbReference type="Pfam" id="PF12728">
    <property type="entry name" value="HTH_17"/>
    <property type="match status" value="1"/>
</dbReference>
<organism evidence="2">
    <name type="scientific">Sheuella amnicola</name>
    <dbReference type="NCBI Taxonomy" id="2707330"/>
    <lineage>
        <taxon>Bacteria</taxon>
        <taxon>Pseudomonadati</taxon>
        <taxon>Pseudomonadota</taxon>
        <taxon>Betaproteobacteria</taxon>
        <taxon>Burkholderiales</taxon>
        <taxon>Alcaligenaceae</taxon>
        <taxon>Sheuella</taxon>
    </lineage>
</organism>
<gene>
    <name evidence="2" type="ORF">G3I67_13735</name>
</gene>
<dbReference type="AlphaFoldDB" id="A0A6B2R4B9"/>